<comment type="subcellular location">
    <subcellularLocation>
        <location evidence="1">Membrane</location>
        <topology evidence="1">Multi-pass membrane protein</topology>
    </subcellularLocation>
</comment>
<keyword evidence="11" id="KW-1185">Reference proteome</keyword>
<keyword evidence="5 10" id="KW-0238">DNA-binding</keyword>
<sequence>MKIKEIELRSGMDRANIRYYEKEGLLQPVRTENGYREYSEKDLQQLLKIRLLRSLHFSLEDIKSLIQKKTTLSFLLKNQIRYLESETEDVLYAKSLCESIVSEGATFETLDAEKHLVSIEEATTESSSEYFNVDFEIPHVFEPIRRFAARTLDMALYGTLIVFLNYFIRGEYSPTDSLSYTFQNILTILVMIMILEPIQLKLFKRTFGKWIMGLYIENLNGSALSYEDSFRRTLHVLVRGMGLLIPLADLISLGSSFDKLRKGEILSWDRGLAYRMKDRKIYRYIIAFVLFFFISISVIIIPFLQNIPPNTGALTVEEFSENFRYYQKLHDMDFGNYVMNNFGKWEEKEADDRLEYLPDAVKYPHFRFRMNDHIVKEVNFSVTYEDNPFWVENYRDMMILASLSFTNADESMNIVERALLSGEIIMRFYAESFKSHTLATKNVEISSMVEYDGYEKSIEILEPVNRERENYYHHDFFVRRLTPEN</sequence>
<dbReference type="GO" id="GO:0003700">
    <property type="term" value="F:DNA-binding transcription factor activity"/>
    <property type="evidence" value="ECO:0007669"/>
    <property type="project" value="InterPro"/>
</dbReference>
<evidence type="ECO:0000259" key="9">
    <source>
        <dbReference type="PROSITE" id="PS50937"/>
    </source>
</evidence>
<dbReference type="PANTHER" id="PTHR30204">
    <property type="entry name" value="REDOX-CYCLING DRUG-SENSING TRANSCRIPTIONAL ACTIVATOR SOXR"/>
    <property type="match status" value="1"/>
</dbReference>
<evidence type="ECO:0000256" key="6">
    <source>
        <dbReference type="ARBA" id="ARBA00023136"/>
    </source>
</evidence>
<evidence type="ECO:0000256" key="4">
    <source>
        <dbReference type="ARBA" id="ARBA00023015"/>
    </source>
</evidence>
<dbReference type="PROSITE" id="PS50937">
    <property type="entry name" value="HTH_MERR_2"/>
    <property type="match status" value="1"/>
</dbReference>
<dbReference type="InterPro" id="IPR010432">
    <property type="entry name" value="RDD"/>
</dbReference>
<dbReference type="RefSeq" id="WP_074912649.1">
    <property type="nucleotide sequence ID" value="NZ_FOVK01000011.1"/>
</dbReference>
<dbReference type="SUPFAM" id="SSF46955">
    <property type="entry name" value="Putative DNA-binding domain"/>
    <property type="match status" value="1"/>
</dbReference>
<evidence type="ECO:0000256" key="3">
    <source>
        <dbReference type="ARBA" id="ARBA00022989"/>
    </source>
</evidence>
<dbReference type="Pfam" id="PF06271">
    <property type="entry name" value="RDD"/>
    <property type="match status" value="1"/>
</dbReference>
<dbReference type="InterPro" id="IPR047057">
    <property type="entry name" value="MerR_fam"/>
</dbReference>
<dbReference type="STRING" id="398199.SAMN05421804_101564"/>
<protein>
    <submittedName>
        <fullName evidence="10">DNA-binding transcriptional regulator, MerR family</fullName>
    </submittedName>
</protein>
<dbReference type="OrthoDB" id="9791488at2"/>
<dbReference type="InterPro" id="IPR009061">
    <property type="entry name" value="DNA-bd_dom_put_sf"/>
</dbReference>
<dbReference type="SMART" id="SM00422">
    <property type="entry name" value="HTH_MERR"/>
    <property type="match status" value="1"/>
</dbReference>
<organism evidence="10 11">
    <name type="scientific">Proteiniclasticum ruminis</name>
    <dbReference type="NCBI Taxonomy" id="398199"/>
    <lineage>
        <taxon>Bacteria</taxon>
        <taxon>Bacillati</taxon>
        <taxon>Bacillota</taxon>
        <taxon>Clostridia</taxon>
        <taxon>Eubacteriales</taxon>
        <taxon>Clostridiaceae</taxon>
        <taxon>Proteiniclasticum</taxon>
    </lineage>
</organism>
<keyword evidence="2 8" id="KW-0812">Transmembrane</keyword>
<feature type="transmembrane region" description="Helical" evidence="8">
    <location>
        <begin position="284"/>
        <end position="304"/>
    </location>
</feature>
<feature type="domain" description="HTH merR-type" evidence="9">
    <location>
        <begin position="1"/>
        <end position="68"/>
    </location>
</feature>
<keyword evidence="7" id="KW-0804">Transcription</keyword>
<evidence type="ECO:0000256" key="5">
    <source>
        <dbReference type="ARBA" id="ARBA00023125"/>
    </source>
</evidence>
<dbReference type="Proteomes" id="UP000181899">
    <property type="component" value="Unassembled WGS sequence"/>
</dbReference>
<accession>A0A1I5DUL1</accession>
<gene>
    <name evidence="10" type="ORF">SAMN04488695_11125</name>
</gene>
<dbReference type="Pfam" id="PF13411">
    <property type="entry name" value="MerR_1"/>
    <property type="match status" value="1"/>
</dbReference>
<dbReference type="GO" id="GO:0003677">
    <property type="term" value="F:DNA binding"/>
    <property type="evidence" value="ECO:0007669"/>
    <property type="project" value="UniProtKB-KW"/>
</dbReference>
<dbReference type="eggNOG" id="COG0789">
    <property type="taxonomic scope" value="Bacteria"/>
</dbReference>
<evidence type="ECO:0000256" key="2">
    <source>
        <dbReference type="ARBA" id="ARBA00022692"/>
    </source>
</evidence>
<dbReference type="PANTHER" id="PTHR30204:SF94">
    <property type="entry name" value="HEAVY METAL-DEPENDENT TRANSCRIPTIONAL REGULATOR HI_0293-RELATED"/>
    <property type="match status" value="1"/>
</dbReference>
<dbReference type="InterPro" id="IPR000551">
    <property type="entry name" value="MerR-type_HTH_dom"/>
</dbReference>
<keyword evidence="4" id="KW-0805">Transcription regulation</keyword>
<keyword evidence="3 8" id="KW-1133">Transmembrane helix</keyword>
<dbReference type="Gene3D" id="1.10.1660.10">
    <property type="match status" value="1"/>
</dbReference>
<dbReference type="EMBL" id="FOVK01000011">
    <property type="protein sequence ID" value="SFO02887.1"/>
    <property type="molecule type" value="Genomic_DNA"/>
</dbReference>
<evidence type="ECO:0000256" key="8">
    <source>
        <dbReference type="SAM" id="Phobius"/>
    </source>
</evidence>
<evidence type="ECO:0000256" key="7">
    <source>
        <dbReference type="ARBA" id="ARBA00023163"/>
    </source>
</evidence>
<dbReference type="GO" id="GO:0016020">
    <property type="term" value="C:membrane"/>
    <property type="evidence" value="ECO:0007669"/>
    <property type="project" value="UniProtKB-SubCell"/>
</dbReference>
<evidence type="ECO:0000256" key="1">
    <source>
        <dbReference type="ARBA" id="ARBA00004141"/>
    </source>
</evidence>
<feature type="transmembrane region" description="Helical" evidence="8">
    <location>
        <begin position="147"/>
        <end position="168"/>
    </location>
</feature>
<dbReference type="CDD" id="cd00592">
    <property type="entry name" value="HTH_MerR-like"/>
    <property type="match status" value="1"/>
</dbReference>
<name>A0A1I5DUL1_9CLOT</name>
<keyword evidence="6 8" id="KW-0472">Membrane</keyword>
<evidence type="ECO:0000313" key="10">
    <source>
        <dbReference type="EMBL" id="SFO02887.1"/>
    </source>
</evidence>
<feature type="transmembrane region" description="Helical" evidence="8">
    <location>
        <begin position="180"/>
        <end position="198"/>
    </location>
</feature>
<evidence type="ECO:0000313" key="11">
    <source>
        <dbReference type="Proteomes" id="UP000181899"/>
    </source>
</evidence>
<dbReference type="eggNOG" id="COG1714">
    <property type="taxonomic scope" value="Bacteria"/>
</dbReference>
<reference evidence="10 11" key="1">
    <citation type="submission" date="2016-10" db="EMBL/GenBank/DDBJ databases">
        <authorList>
            <person name="de Groot N.N."/>
        </authorList>
    </citation>
    <scope>NUCLEOTIDE SEQUENCE [LARGE SCALE GENOMIC DNA]</scope>
    <source>
        <strain evidence="10 11">ML2</strain>
    </source>
</reference>
<dbReference type="AlphaFoldDB" id="A0A1I5DUL1"/>
<proteinExistence type="predicted"/>